<organism evidence="1 2">
    <name type="scientific">Petrolisthes cinctipes</name>
    <name type="common">Flat porcelain crab</name>
    <dbReference type="NCBI Taxonomy" id="88211"/>
    <lineage>
        <taxon>Eukaryota</taxon>
        <taxon>Metazoa</taxon>
        <taxon>Ecdysozoa</taxon>
        <taxon>Arthropoda</taxon>
        <taxon>Crustacea</taxon>
        <taxon>Multicrustacea</taxon>
        <taxon>Malacostraca</taxon>
        <taxon>Eumalacostraca</taxon>
        <taxon>Eucarida</taxon>
        <taxon>Decapoda</taxon>
        <taxon>Pleocyemata</taxon>
        <taxon>Anomura</taxon>
        <taxon>Galatheoidea</taxon>
        <taxon>Porcellanidae</taxon>
        <taxon>Petrolisthes</taxon>
    </lineage>
</organism>
<proteinExistence type="predicted"/>
<comment type="caution">
    <text evidence="1">The sequence shown here is derived from an EMBL/GenBank/DDBJ whole genome shotgun (WGS) entry which is preliminary data.</text>
</comment>
<dbReference type="EMBL" id="JAWQEG010001232">
    <property type="protein sequence ID" value="KAK3881315.1"/>
    <property type="molecule type" value="Genomic_DNA"/>
</dbReference>
<accession>A0AAE1FXA8</accession>
<protein>
    <submittedName>
        <fullName evidence="1">Uncharacterized protein</fullName>
    </submittedName>
</protein>
<evidence type="ECO:0000313" key="2">
    <source>
        <dbReference type="Proteomes" id="UP001286313"/>
    </source>
</evidence>
<gene>
    <name evidence="1" type="ORF">Pcinc_014241</name>
</gene>
<dbReference type="Proteomes" id="UP001286313">
    <property type="component" value="Unassembled WGS sequence"/>
</dbReference>
<name>A0AAE1FXA8_PETCI</name>
<dbReference type="AlphaFoldDB" id="A0AAE1FXA8"/>
<keyword evidence="2" id="KW-1185">Reference proteome</keyword>
<sequence>MVPHTENIMGNNMVLYFRCWCSWPSLDLVPGNGWLRLTTIPLSCLARRSQGRQPGATSKDVFGPISISTGSSKRSARSVLKAGHSWAKMRGRSTTLSLTKIKYAGRGRALPLVTEGEATVVSASISIAGGESEAEDQGDLEYTRPRVARPRPPFQRRPQPRFPWMLWRRGPAYARQQLSKRIENTGGKLEVFPGWTEG</sequence>
<evidence type="ECO:0000313" key="1">
    <source>
        <dbReference type="EMBL" id="KAK3881315.1"/>
    </source>
</evidence>
<reference evidence="1" key="1">
    <citation type="submission" date="2023-10" db="EMBL/GenBank/DDBJ databases">
        <title>Genome assemblies of two species of porcelain crab, Petrolisthes cinctipes and Petrolisthes manimaculis (Anomura: Porcellanidae).</title>
        <authorList>
            <person name="Angst P."/>
        </authorList>
    </citation>
    <scope>NUCLEOTIDE SEQUENCE</scope>
    <source>
        <strain evidence="1">PB745_01</strain>
        <tissue evidence="1">Gill</tissue>
    </source>
</reference>